<gene>
    <name evidence="1" type="ORF">EVOR1521_LOCUS18658</name>
</gene>
<keyword evidence="2" id="KW-1185">Reference proteome</keyword>
<dbReference type="AlphaFoldDB" id="A0AA36IU04"/>
<reference evidence="1" key="1">
    <citation type="submission" date="2023-08" db="EMBL/GenBank/DDBJ databases">
        <authorList>
            <person name="Chen Y."/>
            <person name="Shah S."/>
            <person name="Dougan E. K."/>
            <person name="Thang M."/>
            <person name="Chan C."/>
        </authorList>
    </citation>
    <scope>NUCLEOTIDE SEQUENCE</scope>
</reference>
<sequence>MDENLANIFYTYFGGDIYTTKQALDSLVEKKDNFNPFAVVDCPGLPSCVEDPEARAHLENIAKQGFSPVRNVKTDKGARMIAEENVGGIIKEDAITFDLPDIFTNTSCEWAVIPSSYHMRLKIADKLKSIFPSGLGLQQRSQQLSICRSLPQIVGSHCETLPELPQSDQAMNFFLHAEACPAAGWSNSGLLRVQAATGSPGCLEVYSGVGKSSLIAGVIAPGICTATLFDVAGKSKDPGVRGPALKMYSNVPEAGSSTAVPPSADQSAFDVLEGVVATKSTPDSVDLKLSNYSTTAAMNGSIASANNATLATVAANYGLKTVVDQHSLDIAARITPLEVDTKVANALLGAVTAAALASELASRDASISGLQASKADASALTAYALQSTVDTSSEDAETTSAITTALLAYYTSAQGESVSVTDLLADSLALTGSATLDGLTAQGNVGCDQLLCNDVNCTDVFTTGVDASATGALTGATLTITGAASAGPLDCESLDCTFTATSGGVSTGSVVCGDVTSSGTVSAPQLFASNTLIVTNTSDFSDDLFLTKNWAGWSKLQMSNNSAASDSGPELRLLGNQSARVFLERDGGTHQCELIMINDEADVAELQQLFDSVDLAISQFPQLPQTMLVHLRRGSHNSVWDEDAGSFAAEILQCEEDGTTDWLPWICLKYLAAFEAARMMGFGVNWLFTDEDQDILGLGGCFAPLQSLWTQGGTVPKVPPVSMLVGGRLTLRTATLMKPCVSLVQLATADAWDSGSHTRLDAVKQQVAEELKAEFMNELPEARL</sequence>
<organism evidence="1 2">
    <name type="scientific">Effrenium voratum</name>
    <dbReference type="NCBI Taxonomy" id="2562239"/>
    <lineage>
        <taxon>Eukaryota</taxon>
        <taxon>Sar</taxon>
        <taxon>Alveolata</taxon>
        <taxon>Dinophyceae</taxon>
        <taxon>Suessiales</taxon>
        <taxon>Symbiodiniaceae</taxon>
        <taxon>Effrenium</taxon>
    </lineage>
</organism>
<comment type="caution">
    <text evidence="1">The sequence shown here is derived from an EMBL/GenBank/DDBJ whole genome shotgun (WGS) entry which is preliminary data.</text>
</comment>
<protein>
    <submittedName>
        <fullName evidence="1">Uncharacterized protein</fullName>
    </submittedName>
</protein>
<accession>A0AA36IU04</accession>
<proteinExistence type="predicted"/>
<name>A0AA36IU04_9DINO</name>
<evidence type="ECO:0000313" key="2">
    <source>
        <dbReference type="Proteomes" id="UP001178507"/>
    </source>
</evidence>
<evidence type="ECO:0000313" key="1">
    <source>
        <dbReference type="EMBL" id="CAJ1393895.1"/>
    </source>
</evidence>
<dbReference type="EMBL" id="CAUJNA010002668">
    <property type="protein sequence ID" value="CAJ1393895.1"/>
    <property type="molecule type" value="Genomic_DNA"/>
</dbReference>
<dbReference type="Proteomes" id="UP001178507">
    <property type="component" value="Unassembled WGS sequence"/>
</dbReference>